<organism evidence="1">
    <name type="scientific">marine sediment metagenome</name>
    <dbReference type="NCBI Taxonomy" id="412755"/>
    <lineage>
        <taxon>unclassified sequences</taxon>
        <taxon>metagenomes</taxon>
        <taxon>ecological metagenomes</taxon>
    </lineage>
</organism>
<reference evidence="1" key="1">
    <citation type="journal article" date="2014" name="Front. Microbiol.">
        <title>High frequency of phylogenetically diverse reductive dehalogenase-homologous genes in deep subseafloor sedimentary metagenomes.</title>
        <authorList>
            <person name="Kawai M."/>
            <person name="Futagami T."/>
            <person name="Toyoda A."/>
            <person name="Takaki Y."/>
            <person name="Nishi S."/>
            <person name="Hori S."/>
            <person name="Arai W."/>
            <person name="Tsubouchi T."/>
            <person name="Morono Y."/>
            <person name="Uchiyama I."/>
            <person name="Ito T."/>
            <person name="Fujiyama A."/>
            <person name="Inagaki F."/>
            <person name="Takami H."/>
        </authorList>
    </citation>
    <scope>NUCLEOTIDE SEQUENCE</scope>
    <source>
        <strain evidence="1">Expedition CK06-06</strain>
    </source>
</reference>
<protein>
    <submittedName>
        <fullName evidence="1">Uncharacterized protein</fullName>
    </submittedName>
</protein>
<feature type="non-terminal residue" evidence="1">
    <location>
        <position position="1"/>
    </location>
</feature>
<comment type="caution">
    <text evidence="1">The sequence shown here is derived from an EMBL/GenBank/DDBJ whole genome shotgun (WGS) entry which is preliminary data.</text>
</comment>
<dbReference type="EMBL" id="BARV01006186">
    <property type="protein sequence ID" value="GAI09246.1"/>
    <property type="molecule type" value="Genomic_DNA"/>
</dbReference>
<name>X1LTV0_9ZZZZ</name>
<proteinExistence type="predicted"/>
<accession>X1LTV0</accession>
<gene>
    <name evidence="1" type="ORF">S06H3_12648</name>
</gene>
<sequence>EENFLLRTQLESKIPIKEIVEVVPEGFLSTEEAIRTQRKVLENINIDIKTRQAEAAASEEERVKRLAAIMESESIDGMAVRLSGTAEHLIKDWAAALLISDVTLTKDASDLIQKRVADIELLIARIRKEVL</sequence>
<evidence type="ECO:0000313" key="1">
    <source>
        <dbReference type="EMBL" id="GAI09246.1"/>
    </source>
</evidence>
<dbReference type="AlphaFoldDB" id="X1LTV0"/>